<keyword evidence="3" id="KW-1185">Reference proteome</keyword>
<reference evidence="2 3" key="1">
    <citation type="submission" date="2019-04" db="EMBL/GenBank/DDBJ databases">
        <authorList>
            <person name="Li Y."/>
            <person name="Wang J."/>
        </authorList>
    </citation>
    <scope>NUCLEOTIDE SEQUENCE [LARGE SCALE GENOMIC DNA]</scope>
    <source>
        <strain evidence="2 3">DSM 14668</strain>
    </source>
</reference>
<protein>
    <recommendedName>
        <fullName evidence="4">Tryptophan synthase alpha chain</fullName>
    </recommendedName>
</protein>
<comment type="caution">
    <text evidence="2">The sequence shown here is derived from an EMBL/GenBank/DDBJ whole genome shotgun (WGS) entry which is preliminary data.</text>
</comment>
<evidence type="ECO:0008006" key="4">
    <source>
        <dbReference type="Google" id="ProtNLM"/>
    </source>
</evidence>
<dbReference type="RefSeq" id="WP_136928432.1">
    <property type="nucleotide sequence ID" value="NZ_SSMQ01000006.1"/>
</dbReference>
<evidence type="ECO:0000256" key="1">
    <source>
        <dbReference type="SAM" id="SignalP"/>
    </source>
</evidence>
<dbReference type="Proteomes" id="UP000309215">
    <property type="component" value="Unassembled WGS sequence"/>
</dbReference>
<feature type="signal peptide" evidence="1">
    <location>
        <begin position="1"/>
        <end position="29"/>
    </location>
</feature>
<accession>A0A4U1JI87</accession>
<dbReference type="AlphaFoldDB" id="A0A4U1JI87"/>
<evidence type="ECO:0000313" key="3">
    <source>
        <dbReference type="Proteomes" id="UP000309215"/>
    </source>
</evidence>
<dbReference type="EMBL" id="SSMQ01000006">
    <property type="protein sequence ID" value="TKD10466.1"/>
    <property type="molecule type" value="Genomic_DNA"/>
</dbReference>
<sequence length="373" mass="37551">MRRTNRATWILLVPMAVLGLMQGPGCSNEAEDIDRNGENTALKGECKLAADDGDPCTVEGCEGQPNAHVKVAGLPCGTNNALKCNANGQCTGCTSPDQCGESTDCAPYACNSGVCTLTFTPSGTPVPAQVPGDCQQIQCDGNGEETTANDNSDVPSTACQLSSCVGGTPMSMPAAQGTPCSVGNGKSCDGEGNCVECNTDADCGQNGIFCDVKSNTCFRCTDGIKNGDETDIDCGGIRCGKCALGLGCGIAGDCISNFCADEVCCSSACSVACFACDIPGSAGECTAIDKYGEDFSYGMGMSCLNSNGQACSAGAACLQALGTSCMGPDNCASLRCADPDGNGQKTCVKAPGDTCAQNVECASNNCSNGMCAP</sequence>
<dbReference type="OrthoDB" id="5492610at2"/>
<organism evidence="2 3">
    <name type="scientific">Polyangium fumosum</name>
    <dbReference type="NCBI Taxonomy" id="889272"/>
    <lineage>
        <taxon>Bacteria</taxon>
        <taxon>Pseudomonadati</taxon>
        <taxon>Myxococcota</taxon>
        <taxon>Polyangia</taxon>
        <taxon>Polyangiales</taxon>
        <taxon>Polyangiaceae</taxon>
        <taxon>Polyangium</taxon>
    </lineage>
</organism>
<gene>
    <name evidence="2" type="ORF">E8A74_08460</name>
</gene>
<feature type="chain" id="PRO_5020712483" description="Tryptophan synthase alpha chain" evidence="1">
    <location>
        <begin position="30"/>
        <end position="373"/>
    </location>
</feature>
<keyword evidence="1" id="KW-0732">Signal</keyword>
<proteinExistence type="predicted"/>
<name>A0A4U1JI87_9BACT</name>
<evidence type="ECO:0000313" key="2">
    <source>
        <dbReference type="EMBL" id="TKD10466.1"/>
    </source>
</evidence>